<dbReference type="GO" id="GO:0016740">
    <property type="term" value="F:transferase activity"/>
    <property type="evidence" value="ECO:0007669"/>
    <property type="project" value="UniProtKB-KW"/>
</dbReference>
<dbReference type="Pfam" id="PF00581">
    <property type="entry name" value="Rhodanese"/>
    <property type="match status" value="1"/>
</dbReference>
<dbReference type="PANTHER" id="PTHR43031">
    <property type="entry name" value="FAD-DEPENDENT OXIDOREDUCTASE"/>
    <property type="match status" value="1"/>
</dbReference>
<evidence type="ECO:0000313" key="3">
    <source>
        <dbReference type="Proteomes" id="UP000092574"/>
    </source>
</evidence>
<sequence length="109" mass="12397">MTGIETISAHDLDKYYGDRNVMIIDLRDKEEYEASHFDGAVNIPYEELDIFEALPANKTFVLYCDRGSASLLAARELMQRGYRVKSVVGGFHAYKGTNLYFPAEHSKIK</sequence>
<accession>A0A1C7IH60</accession>
<dbReference type="SMART" id="SM00450">
    <property type="entry name" value="RHOD"/>
    <property type="match status" value="1"/>
</dbReference>
<organism evidence="2 3">
    <name type="scientific">Blautia pseudococcoides</name>
    <dbReference type="NCBI Taxonomy" id="1796616"/>
    <lineage>
        <taxon>Bacteria</taxon>
        <taxon>Bacillati</taxon>
        <taxon>Bacillota</taxon>
        <taxon>Clostridia</taxon>
        <taxon>Lachnospirales</taxon>
        <taxon>Lachnospiraceae</taxon>
        <taxon>Blautia</taxon>
    </lineage>
</organism>
<dbReference type="OrthoDB" id="9800872at2"/>
<dbReference type="InterPro" id="IPR036873">
    <property type="entry name" value="Rhodanese-like_dom_sf"/>
</dbReference>
<reference evidence="2" key="1">
    <citation type="submission" date="2017-04" db="EMBL/GenBank/DDBJ databases">
        <title>Complete Genome Sequences of Twelve Strains of a Stable Defined Moderately Diverse Mouse Microbiota 2 (sDMDMm2).</title>
        <authorList>
            <person name="Uchimura Y."/>
            <person name="Wyss M."/>
            <person name="Brugiroux S."/>
            <person name="Limenitakis J.P."/>
            <person name="Stecher B."/>
            <person name="McCoy K.D."/>
            <person name="Macpherson A.J."/>
        </authorList>
    </citation>
    <scope>NUCLEOTIDE SEQUENCE</scope>
    <source>
        <strain evidence="2">YL58</strain>
    </source>
</reference>
<dbReference type="KEGG" id="byl:A4V09_23180"/>
<dbReference type="Gene3D" id="3.40.250.10">
    <property type="entry name" value="Rhodanese-like domain"/>
    <property type="match status" value="1"/>
</dbReference>
<dbReference type="InterPro" id="IPR001763">
    <property type="entry name" value="Rhodanese-like_dom"/>
</dbReference>
<dbReference type="AlphaFoldDB" id="A0A1C7IH60"/>
<evidence type="ECO:0000259" key="1">
    <source>
        <dbReference type="PROSITE" id="PS50206"/>
    </source>
</evidence>
<feature type="domain" description="Rhodanese" evidence="1">
    <location>
        <begin position="17"/>
        <end position="99"/>
    </location>
</feature>
<dbReference type="STRING" id="1796616.A4V09_23180"/>
<dbReference type="Proteomes" id="UP000092574">
    <property type="component" value="Chromosome"/>
</dbReference>
<name>A0A1C7IH60_9FIRM</name>
<dbReference type="InterPro" id="IPR050229">
    <property type="entry name" value="GlpE_sulfurtransferase"/>
</dbReference>
<dbReference type="EMBL" id="CP015405">
    <property type="protein sequence ID" value="ANU78398.1"/>
    <property type="molecule type" value="Genomic_DNA"/>
</dbReference>
<dbReference type="PROSITE" id="PS50206">
    <property type="entry name" value="RHODANESE_3"/>
    <property type="match status" value="1"/>
</dbReference>
<dbReference type="CDD" id="cd00158">
    <property type="entry name" value="RHOD"/>
    <property type="match status" value="1"/>
</dbReference>
<dbReference type="PANTHER" id="PTHR43031:SF1">
    <property type="entry name" value="PYRIDINE NUCLEOTIDE-DISULPHIDE OXIDOREDUCTASE"/>
    <property type="match status" value="1"/>
</dbReference>
<protein>
    <submittedName>
        <fullName evidence="2">Sulfurtransferase</fullName>
    </submittedName>
</protein>
<dbReference type="SUPFAM" id="SSF52821">
    <property type="entry name" value="Rhodanese/Cell cycle control phosphatase"/>
    <property type="match status" value="1"/>
</dbReference>
<gene>
    <name evidence="2" type="ORF">A4V09_23180</name>
</gene>
<evidence type="ECO:0000313" key="2">
    <source>
        <dbReference type="EMBL" id="ANU78398.1"/>
    </source>
</evidence>
<proteinExistence type="predicted"/>
<keyword evidence="3" id="KW-1185">Reference proteome</keyword>
<dbReference type="RefSeq" id="WP_065544481.1">
    <property type="nucleotide sequence ID" value="NZ_CP015405.2"/>
</dbReference>